<dbReference type="Gene3D" id="1.20.930.20">
    <property type="entry name" value="Adaptor protein Cbl, N-terminal domain"/>
    <property type="match status" value="1"/>
</dbReference>
<dbReference type="OMA" id="QNTEACI"/>
<dbReference type="InterPro" id="IPR036537">
    <property type="entry name" value="Adaptor_Cbl_N_dom_sf"/>
</dbReference>
<evidence type="ECO:0000256" key="1">
    <source>
        <dbReference type="SAM" id="MobiDB-lite"/>
    </source>
</evidence>
<evidence type="ECO:0000259" key="2">
    <source>
        <dbReference type="Pfam" id="PF22215"/>
    </source>
</evidence>
<evidence type="ECO:0000313" key="4">
    <source>
        <dbReference type="Proteomes" id="UP000000768"/>
    </source>
</evidence>
<dbReference type="CDD" id="cd21037">
    <property type="entry name" value="MLKL_NTD"/>
    <property type="match status" value="1"/>
</dbReference>
<keyword evidence="4" id="KW-1185">Reference proteome</keyword>
<feature type="region of interest" description="Disordered" evidence="1">
    <location>
        <begin position="131"/>
        <end position="183"/>
    </location>
</feature>
<dbReference type="Pfam" id="PF22215">
    <property type="entry name" value="MLKL_N"/>
    <property type="match status" value="1"/>
</dbReference>
<proteinExistence type="predicted"/>
<dbReference type="Gramene" id="OQU79634">
    <property type="protein sequence ID" value="OQU79634"/>
    <property type="gene ID" value="SORBI_3008G173601"/>
</dbReference>
<feature type="compositionally biased region" description="Polar residues" evidence="1">
    <location>
        <begin position="139"/>
        <end position="169"/>
    </location>
</feature>
<dbReference type="EMBL" id="CM000767">
    <property type="protein sequence ID" value="OQU79634.1"/>
    <property type="molecule type" value="Genomic_DNA"/>
</dbReference>
<protein>
    <recommendedName>
        <fullName evidence="2">Mixed lineage kinase domain-containing protein</fullName>
    </recommendedName>
</protein>
<dbReference type="InterPro" id="IPR054000">
    <property type="entry name" value="MLKL_N"/>
</dbReference>
<feature type="domain" description="Mixed lineage kinase" evidence="2">
    <location>
        <begin position="9"/>
        <end position="110"/>
    </location>
</feature>
<organism evidence="3 4">
    <name type="scientific">Sorghum bicolor</name>
    <name type="common">Sorghum</name>
    <name type="synonym">Sorghum vulgare</name>
    <dbReference type="NCBI Taxonomy" id="4558"/>
    <lineage>
        <taxon>Eukaryota</taxon>
        <taxon>Viridiplantae</taxon>
        <taxon>Streptophyta</taxon>
        <taxon>Embryophyta</taxon>
        <taxon>Tracheophyta</taxon>
        <taxon>Spermatophyta</taxon>
        <taxon>Magnoliopsida</taxon>
        <taxon>Liliopsida</taxon>
        <taxon>Poales</taxon>
        <taxon>Poaceae</taxon>
        <taxon>PACMAD clade</taxon>
        <taxon>Panicoideae</taxon>
        <taxon>Andropogonodae</taxon>
        <taxon>Andropogoneae</taxon>
        <taxon>Sorghinae</taxon>
        <taxon>Sorghum</taxon>
    </lineage>
</organism>
<dbReference type="InParanoid" id="A0A1Z5R787"/>
<dbReference type="GO" id="GO:0007166">
    <property type="term" value="P:cell surface receptor signaling pathway"/>
    <property type="evidence" value="ECO:0007669"/>
    <property type="project" value="InterPro"/>
</dbReference>
<gene>
    <name evidence="3" type="ORF">SORBI_3008G173601</name>
</gene>
<sequence>MVDAVGTIAKVIEAALKIKKAADTVKQNEGLCKQIISRVDVLSNSLSQHQNNRELMNNLAVRVALEALDGTLGEALKLVMDCQEETNIVCLFYNSGNLSQRLKEVEQHISSKNMDTMFAIMGFLLPKQFNQHGAGAHPQPQQVYPASTQAPFQSQTMQPPNLPKQMSRQHNQDRGDVNVQTDDEPYPYQAEIFHHARAERSDYGEHNIPAFGDWDYSMTKKPVVSTDDVVSEWDSSMVALCSCCAMAKKSKPARQRPGLPLRSLLQEIAAVALEVNEAAETVLQTE</sequence>
<dbReference type="Proteomes" id="UP000000768">
    <property type="component" value="Chromosome 8"/>
</dbReference>
<name>A0A1Z5R787_SORBI</name>
<dbReference type="ExpressionAtlas" id="A0A1Z5R787">
    <property type="expression patterns" value="baseline"/>
</dbReference>
<reference evidence="3 4" key="1">
    <citation type="journal article" date="2009" name="Nature">
        <title>The Sorghum bicolor genome and the diversification of grasses.</title>
        <authorList>
            <person name="Paterson A.H."/>
            <person name="Bowers J.E."/>
            <person name="Bruggmann R."/>
            <person name="Dubchak I."/>
            <person name="Grimwood J."/>
            <person name="Gundlach H."/>
            <person name="Haberer G."/>
            <person name="Hellsten U."/>
            <person name="Mitros T."/>
            <person name="Poliakov A."/>
            <person name="Schmutz J."/>
            <person name="Spannagl M."/>
            <person name="Tang H."/>
            <person name="Wang X."/>
            <person name="Wicker T."/>
            <person name="Bharti A.K."/>
            <person name="Chapman J."/>
            <person name="Feltus F.A."/>
            <person name="Gowik U."/>
            <person name="Grigoriev I.V."/>
            <person name="Lyons E."/>
            <person name="Maher C.A."/>
            <person name="Martis M."/>
            <person name="Narechania A."/>
            <person name="Otillar R.P."/>
            <person name="Penning B.W."/>
            <person name="Salamov A.A."/>
            <person name="Wang Y."/>
            <person name="Zhang L."/>
            <person name="Carpita N.C."/>
            <person name="Freeling M."/>
            <person name="Gingle A.R."/>
            <person name="Hash C.T."/>
            <person name="Keller B."/>
            <person name="Klein P."/>
            <person name="Kresovich S."/>
            <person name="McCann M.C."/>
            <person name="Ming R."/>
            <person name="Peterson D.G."/>
            <person name="Mehboob-ur-Rahman"/>
            <person name="Ware D."/>
            <person name="Westhoff P."/>
            <person name="Mayer K.F."/>
            <person name="Messing J."/>
            <person name="Rokhsar D.S."/>
        </authorList>
    </citation>
    <scope>NUCLEOTIDE SEQUENCE [LARGE SCALE GENOMIC DNA]</scope>
    <source>
        <strain evidence="4">cv. BTx623</strain>
    </source>
</reference>
<dbReference type="PANTHER" id="PTHR35832">
    <property type="entry name" value="OS12G0248400 PROTEIN-RELATED"/>
    <property type="match status" value="1"/>
</dbReference>
<dbReference type="AlphaFoldDB" id="A0A1Z5R787"/>
<dbReference type="PANTHER" id="PTHR35832:SF9">
    <property type="entry name" value="OS12G0276800 PROTEIN"/>
    <property type="match status" value="1"/>
</dbReference>
<dbReference type="InterPro" id="IPR059179">
    <property type="entry name" value="MLKL-like_MCAfunc"/>
</dbReference>
<reference evidence="4" key="2">
    <citation type="journal article" date="2018" name="Plant J.">
        <title>The Sorghum bicolor reference genome: improved assembly, gene annotations, a transcriptome atlas, and signatures of genome organization.</title>
        <authorList>
            <person name="McCormick R.F."/>
            <person name="Truong S.K."/>
            <person name="Sreedasyam A."/>
            <person name="Jenkins J."/>
            <person name="Shu S."/>
            <person name="Sims D."/>
            <person name="Kennedy M."/>
            <person name="Amirebrahimi M."/>
            <person name="Weers B.D."/>
            <person name="McKinley B."/>
            <person name="Mattison A."/>
            <person name="Morishige D.T."/>
            <person name="Grimwood J."/>
            <person name="Schmutz J."/>
            <person name="Mullet J.E."/>
        </authorList>
    </citation>
    <scope>NUCLEOTIDE SEQUENCE [LARGE SCALE GENOMIC DNA]</scope>
    <source>
        <strain evidence="4">cv. BTx623</strain>
    </source>
</reference>
<dbReference type="eggNOG" id="ENOG502R7PS">
    <property type="taxonomic scope" value="Eukaryota"/>
</dbReference>
<evidence type="ECO:0000313" key="3">
    <source>
        <dbReference type="EMBL" id="OQU79634.1"/>
    </source>
</evidence>
<accession>A0A1Z5R787</accession>